<dbReference type="InterPro" id="IPR013815">
    <property type="entry name" value="ATP_grasp_subdomain_1"/>
</dbReference>
<organism evidence="9 10">
    <name type="scientific">Wuchereria bancrofti</name>
    <dbReference type="NCBI Taxonomy" id="6293"/>
    <lineage>
        <taxon>Eukaryota</taxon>
        <taxon>Metazoa</taxon>
        <taxon>Ecdysozoa</taxon>
        <taxon>Nematoda</taxon>
        <taxon>Chromadorea</taxon>
        <taxon>Rhabditida</taxon>
        <taxon>Spirurina</taxon>
        <taxon>Spiruromorpha</taxon>
        <taxon>Filarioidea</taxon>
        <taxon>Onchocercidae</taxon>
        <taxon>Wuchereria</taxon>
    </lineage>
</organism>
<dbReference type="InterPro" id="IPR011761">
    <property type="entry name" value="ATP-grasp"/>
</dbReference>
<dbReference type="Gene3D" id="3.30.470.20">
    <property type="entry name" value="ATP-grasp fold, B domain"/>
    <property type="match status" value="1"/>
</dbReference>
<comment type="caution">
    <text evidence="9">The sequence shown here is derived from an EMBL/GenBank/DDBJ whole genome shotgun (WGS) entry which is preliminary data.</text>
</comment>
<dbReference type="GO" id="GO:0005739">
    <property type="term" value="C:mitochondrion"/>
    <property type="evidence" value="ECO:0007669"/>
    <property type="project" value="TreeGrafter"/>
</dbReference>
<dbReference type="GO" id="GO:0046872">
    <property type="term" value="F:metal ion binding"/>
    <property type="evidence" value="ECO:0007669"/>
    <property type="project" value="InterPro"/>
</dbReference>
<comment type="cofactor">
    <cofactor evidence="1">
        <name>biotin</name>
        <dbReference type="ChEBI" id="CHEBI:57586"/>
    </cofactor>
</comment>
<dbReference type="GO" id="GO:0005524">
    <property type="term" value="F:ATP binding"/>
    <property type="evidence" value="ECO:0007669"/>
    <property type="project" value="UniProtKB-UniRule"/>
</dbReference>
<proteinExistence type="predicted"/>
<feature type="non-terminal residue" evidence="9">
    <location>
        <position position="270"/>
    </location>
</feature>
<evidence type="ECO:0008006" key="11">
    <source>
        <dbReference type="Google" id="ProtNLM"/>
    </source>
</evidence>
<dbReference type="InterPro" id="IPR016185">
    <property type="entry name" value="PreATP-grasp_dom_sf"/>
</dbReference>
<evidence type="ECO:0000256" key="3">
    <source>
        <dbReference type="ARBA" id="ARBA00022741"/>
    </source>
</evidence>
<dbReference type="InterPro" id="IPR005481">
    <property type="entry name" value="BC-like_N"/>
</dbReference>
<dbReference type="EMBL" id="ADBV01002499">
    <property type="protein sequence ID" value="EJW83009.1"/>
    <property type="molecule type" value="Genomic_DNA"/>
</dbReference>
<keyword evidence="2" id="KW-0436">Ligase</keyword>
<dbReference type="Pfam" id="PF02786">
    <property type="entry name" value="CPSase_L_D2"/>
    <property type="match status" value="1"/>
</dbReference>
<evidence type="ECO:0000259" key="7">
    <source>
        <dbReference type="PROSITE" id="PS50975"/>
    </source>
</evidence>
<dbReference type="FunFam" id="3.30.1490.20:FF:000003">
    <property type="entry name" value="acetyl-CoA carboxylase isoform X1"/>
    <property type="match status" value="1"/>
</dbReference>
<evidence type="ECO:0000259" key="8">
    <source>
        <dbReference type="PROSITE" id="PS50979"/>
    </source>
</evidence>
<dbReference type="PROSITE" id="PS00866">
    <property type="entry name" value="CPSASE_1"/>
    <property type="match status" value="1"/>
</dbReference>
<evidence type="ECO:0000256" key="5">
    <source>
        <dbReference type="ARBA" id="ARBA00023267"/>
    </source>
</evidence>
<keyword evidence="5" id="KW-0092">Biotin</keyword>
<dbReference type="Gene3D" id="3.40.50.20">
    <property type="match status" value="1"/>
</dbReference>
<evidence type="ECO:0000256" key="2">
    <source>
        <dbReference type="ARBA" id="ARBA00022598"/>
    </source>
</evidence>
<dbReference type="InterPro" id="IPR011764">
    <property type="entry name" value="Biotin_carboxylation_dom"/>
</dbReference>
<dbReference type="Gene3D" id="3.30.1490.20">
    <property type="entry name" value="ATP-grasp fold, A domain"/>
    <property type="match status" value="1"/>
</dbReference>
<gene>
    <name evidence="9" type="ORF">WUBG_06080</name>
</gene>
<reference evidence="10" key="1">
    <citation type="submission" date="2012-08" db="EMBL/GenBank/DDBJ databases">
        <title>The Genome Sequence of Wuchereria bancrofti.</title>
        <authorList>
            <person name="Nutman T.B."/>
            <person name="Fink D.L."/>
            <person name="Russ C."/>
            <person name="Young S."/>
            <person name="Zeng Q."/>
            <person name="Koehrsen M."/>
            <person name="Alvarado L."/>
            <person name="Berlin A."/>
            <person name="Chapman S.B."/>
            <person name="Chen Z."/>
            <person name="Freedman E."/>
            <person name="Gellesch M."/>
            <person name="Goldberg J."/>
            <person name="Griggs A."/>
            <person name="Gujja S."/>
            <person name="Heilman E.R."/>
            <person name="Heiman D."/>
            <person name="Hepburn T."/>
            <person name="Howarth C."/>
            <person name="Jen D."/>
            <person name="Larson L."/>
            <person name="Lewis B."/>
            <person name="Mehta T."/>
            <person name="Park D."/>
            <person name="Pearson M."/>
            <person name="Roberts A."/>
            <person name="Saif S."/>
            <person name="Shea T."/>
            <person name="Shenoy N."/>
            <person name="Sisk P."/>
            <person name="Stolte C."/>
            <person name="Sykes S."/>
            <person name="Walk T."/>
            <person name="White J."/>
            <person name="Yandava C."/>
            <person name="Haas B."/>
            <person name="Henn M.R."/>
            <person name="Nusbaum C."/>
            <person name="Birren B."/>
        </authorList>
    </citation>
    <scope>NUCLEOTIDE SEQUENCE [LARGE SCALE GENOMIC DNA]</scope>
    <source>
        <strain evidence="10">NA</strain>
    </source>
</reference>
<feature type="domain" description="Biotin carboxylation" evidence="8">
    <location>
        <begin position="1"/>
        <end position="270"/>
    </location>
</feature>
<keyword evidence="3 6" id="KW-0547">Nucleotide-binding</keyword>
<evidence type="ECO:0000256" key="4">
    <source>
        <dbReference type="ARBA" id="ARBA00022840"/>
    </source>
</evidence>
<dbReference type="AlphaFoldDB" id="J9F6K4"/>
<evidence type="ECO:0000313" key="9">
    <source>
        <dbReference type="EMBL" id="EJW83009.1"/>
    </source>
</evidence>
<dbReference type="SUPFAM" id="SSF52440">
    <property type="entry name" value="PreATP-grasp domain"/>
    <property type="match status" value="1"/>
</dbReference>
<dbReference type="PANTHER" id="PTHR45728:SF3">
    <property type="entry name" value="ACETYL-COA CARBOXYLASE"/>
    <property type="match status" value="1"/>
</dbReference>
<dbReference type="PANTHER" id="PTHR45728">
    <property type="entry name" value="ACETYL-COA CARBOXYLASE, ISOFORM A"/>
    <property type="match status" value="1"/>
</dbReference>
<evidence type="ECO:0000256" key="1">
    <source>
        <dbReference type="ARBA" id="ARBA00001953"/>
    </source>
</evidence>
<dbReference type="GO" id="GO:0003989">
    <property type="term" value="F:acetyl-CoA carboxylase activity"/>
    <property type="evidence" value="ECO:0007669"/>
    <property type="project" value="InterPro"/>
</dbReference>
<evidence type="ECO:0000313" key="10">
    <source>
        <dbReference type="Proteomes" id="UP000004810"/>
    </source>
</evidence>
<dbReference type="PROSITE" id="PS50979">
    <property type="entry name" value="BC"/>
    <property type="match status" value="1"/>
</dbReference>
<dbReference type="SUPFAM" id="SSF56059">
    <property type="entry name" value="Glutathione synthetase ATP-binding domain-like"/>
    <property type="match status" value="1"/>
</dbReference>
<keyword evidence="4 6" id="KW-0067">ATP-binding</keyword>
<name>J9F6K4_WUCBA</name>
<dbReference type="InterPro" id="IPR005479">
    <property type="entry name" value="CPAse_ATP-bd"/>
</dbReference>
<dbReference type="PROSITE" id="PS50975">
    <property type="entry name" value="ATP_GRASP"/>
    <property type="match status" value="1"/>
</dbReference>
<dbReference type="Proteomes" id="UP000004810">
    <property type="component" value="Unassembled WGS sequence"/>
</dbReference>
<evidence type="ECO:0000256" key="6">
    <source>
        <dbReference type="PROSITE-ProRule" id="PRU00409"/>
    </source>
</evidence>
<dbReference type="Pfam" id="PF00289">
    <property type="entry name" value="Biotin_carb_N"/>
    <property type="match status" value="1"/>
</dbReference>
<dbReference type="GO" id="GO:0006633">
    <property type="term" value="P:fatty acid biosynthetic process"/>
    <property type="evidence" value="ECO:0007669"/>
    <property type="project" value="TreeGrafter"/>
</dbReference>
<feature type="domain" description="ATP-grasp" evidence="7">
    <location>
        <begin position="137"/>
        <end position="229"/>
    </location>
</feature>
<dbReference type="InterPro" id="IPR049076">
    <property type="entry name" value="ACCA"/>
</dbReference>
<sequence>MAAFKCVMSIRRWAQETFKDDRLFKFINLTTEQEISSNPEYLKMIDNFVFSESGANENNYANVDDILKHAVSNNVDAVWAGWGHASENPDLPNGLKNIKSFLWDHPGRQCSHWSAGVPVVSWSGSNIFLSKEICERGRIDIEVSPELRAAACVYDHEEAIRVMKEKKITYPVMIKASEGGGGKGIRLVRSESDFEVNFRRVQAEVAGGHIFLMHCLEGARHIEVQLLGDMYGEVIALRTRDCTVQRRCQKIIEEAPAIAAPLAVQRNMEA</sequence>
<protein>
    <recommendedName>
        <fullName evidence="11">ATP-grasp domain-containing protein</fullName>
    </recommendedName>
</protein>
<accession>J9F6K4</accession>